<comment type="subcellular location">
    <subcellularLocation>
        <location evidence="1">Membrane</location>
    </subcellularLocation>
</comment>
<evidence type="ECO:0000256" key="1">
    <source>
        <dbReference type="ARBA" id="ARBA00004370"/>
    </source>
</evidence>
<keyword evidence="4 6" id="KW-0472">Membrane</keyword>
<evidence type="ECO:0000256" key="5">
    <source>
        <dbReference type="SAM" id="MobiDB-lite"/>
    </source>
</evidence>
<dbReference type="GO" id="GO:0016020">
    <property type="term" value="C:membrane"/>
    <property type="evidence" value="ECO:0007669"/>
    <property type="project" value="UniProtKB-SubCell"/>
</dbReference>
<sequence length="461" mass="47807">MVSGKPPRRSKTTEEPVTIDLTATPVQAPEIGNPLVPGDKPEEQAVSPDHTQSSDHEQSLDKVDQPKDKPVDPMAEQESAPISQAEDQRREDINADGAKVWPGKPEDAHFGGETSAFSPPPPDEPEPPLMEASAEGEASGPPPRASSPTMAGFVAAGIVGGLIALVGAGALQYAGVIPSTGSAKDDSAVSKQVATLSAEVESLKAGSANGAAPTDLSGLDSRLAKLEAGQQQTSVDPAAVSDLQAKLASANQAIDQLKSDLAGRVEKLTENQTEVSDKVSAIETKINKPRDDIEVARAIAASALKTAADRGGPFLAELRTLGSIAQEDTAIAALEPYATTGVTSRIELQRQFGPVADKILSTINAPTESANIGERLWASAMSVVKVRPVGNVEGDNASAIVARIEDKIRNGDLKGAAAEWDSLPEAGRTVSAEFKKALDARITVENQVSDALARAVAGRQG</sequence>
<evidence type="ECO:0000313" key="7">
    <source>
        <dbReference type="EMBL" id="KAA3529627.1"/>
    </source>
</evidence>
<keyword evidence="3 6" id="KW-1133">Transmembrane helix</keyword>
<keyword evidence="2 6" id="KW-0812">Transmembrane</keyword>
<dbReference type="GeneID" id="60683717"/>
<name>A0A368NNP8_AGRVI</name>
<comment type="caution">
    <text evidence="7">The sequence shown here is derived from an EMBL/GenBank/DDBJ whole genome shotgun (WGS) entry which is preliminary data.</text>
</comment>
<evidence type="ECO:0000256" key="2">
    <source>
        <dbReference type="ARBA" id="ARBA00022692"/>
    </source>
</evidence>
<reference evidence="7 8" key="1">
    <citation type="submission" date="2018-08" db="EMBL/GenBank/DDBJ databases">
        <title>Genome sequencing of Agrobacterium vitis strain ICMP 10754.</title>
        <authorList>
            <person name="Visnovsky S.B."/>
            <person name="Pitman A.R."/>
        </authorList>
    </citation>
    <scope>NUCLEOTIDE SEQUENCE [LARGE SCALE GENOMIC DNA]</scope>
    <source>
        <strain evidence="7 8">ICMP 10754</strain>
    </source>
</reference>
<accession>A0A368NNP8</accession>
<proteinExistence type="predicted"/>
<feature type="compositionally biased region" description="Basic and acidic residues" evidence="5">
    <location>
        <begin position="52"/>
        <end position="71"/>
    </location>
</feature>
<feature type="transmembrane region" description="Helical" evidence="6">
    <location>
        <begin position="153"/>
        <end position="174"/>
    </location>
</feature>
<dbReference type="Pfam" id="PF09731">
    <property type="entry name" value="Mitofilin"/>
    <property type="match status" value="1"/>
</dbReference>
<evidence type="ECO:0000313" key="8">
    <source>
        <dbReference type="Proteomes" id="UP000436911"/>
    </source>
</evidence>
<protein>
    <recommendedName>
        <fullName evidence="9">Phage tail protein</fullName>
    </recommendedName>
</protein>
<dbReference type="OrthoDB" id="8480612at2"/>
<organism evidence="7 8">
    <name type="scientific">Agrobacterium vitis</name>
    <name type="common">Rhizobium vitis</name>
    <dbReference type="NCBI Taxonomy" id="373"/>
    <lineage>
        <taxon>Bacteria</taxon>
        <taxon>Pseudomonadati</taxon>
        <taxon>Pseudomonadota</taxon>
        <taxon>Alphaproteobacteria</taxon>
        <taxon>Hyphomicrobiales</taxon>
        <taxon>Rhizobiaceae</taxon>
        <taxon>Rhizobium/Agrobacterium group</taxon>
        <taxon>Agrobacterium</taxon>
    </lineage>
</organism>
<dbReference type="EMBL" id="QUSG01000003">
    <property type="protein sequence ID" value="KAA3529627.1"/>
    <property type="molecule type" value="Genomic_DNA"/>
</dbReference>
<dbReference type="Proteomes" id="UP000436911">
    <property type="component" value="Unassembled WGS sequence"/>
</dbReference>
<dbReference type="AlphaFoldDB" id="A0A368NNP8"/>
<feature type="compositionally biased region" description="Basic residues" evidence="5">
    <location>
        <begin position="1"/>
        <end position="10"/>
    </location>
</feature>
<gene>
    <name evidence="7" type="ORF">DXT89_07845</name>
</gene>
<evidence type="ECO:0008006" key="9">
    <source>
        <dbReference type="Google" id="ProtNLM"/>
    </source>
</evidence>
<dbReference type="RefSeq" id="WP_060718684.1">
    <property type="nucleotide sequence ID" value="NZ_CP055265.1"/>
</dbReference>
<dbReference type="InterPro" id="IPR019133">
    <property type="entry name" value="MIC60"/>
</dbReference>
<evidence type="ECO:0000256" key="3">
    <source>
        <dbReference type="ARBA" id="ARBA00022989"/>
    </source>
</evidence>
<evidence type="ECO:0000256" key="6">
    <source>
        <dbReference type="SAM" id="Phobius"/>
    </source>
</evidence>
<evidence type="ECO:0000256" key="4">
    <source>
        <dbReference type="ARBA" id="ARBA00023136"/>
    </source>
</evidence>
<feature type="region of interest" description="Disordered" evidence="5">
    <location>
        <begin position="1"/>
        <end position="148"/>
    </location>
</feature>